<name>A0A8S4NS23_OWEFU</name>
<keyword evidence="5 9" id="KW-0812">Transmembrane</keyword>
<dbReference type="OrthoDB" id="10062876at2759"/>
<evidence type="ECO:0000256" key="9">
    <source>
        <dbReference type="SAM" id="Phobius"/>
    </source>
</evidence>
<dbReference type="Pfam" id="PF13520">
    <property type="entry name" value="AA_permease_2"/>
    <property type="match status" value="1"/>
</dbReference>
<protein>
    <recommendedName>
        <fullName evidence="12">Amino acid transporter</fullName>
    </recommendedName>
</protein>
<evidence type="ECO:0008006" key="12">
    <source>
        <dbReference type="Google" id="ProtNLM"/>
    </source>
</evidence>
<evidence type="ECO:0000256" key="2">
    <source>
        <dbReference type="ARBA" id="ARBA00007040"/>
    </source>
</evidence>
<feature type="transmembrane region" description="Helical" evidence="9">
    <location>
        <begin position="391"/>
        <end position="415"/>
    </location>
</feature>
<accession>A0A8S4NS23</accession>
<evidence type="ECO:0000313" key="11">
    <source>
        <dbReference type="Proteomes" id="UP000749559"/>
    </source>
</evidence>
<dbReference type="PANTHER" id="PTHR11785:SF531">
    <property type="entry name" value="LARGE NEUTRAL AMINO ACIDS TRANSPORTER SMALL SUBUNIT 1"/>
    <property type="match status" value="1"/>
</dbReference>
<dbReference type="FunFam" id="1.20.1740.10:FF:000003">
    <property type="entry name" value="Y+L amino acid transporter 1 isoform X1"/>
    <property type="match status" value="1"/>
</dbReference>
<evidence type="ECO:0000256" key="6">
    <source>
        <dbReference type="ARBA" id="ARBA00022989"/>
    </source>
</evidence>
<evidence type="ECO:0000256" key="3">
    <source>
        <dbReference type="ARBA" id="ARBA00022448"/>
    </source>
</evidence>
<feature type="transmembrane region" description="Helical" evidence="9">
    <location>
        <begin position="453"/>
        <end position="474"/>
    </location>
</feature>
<feature type="transmembrane region" description="Helical" evidence="9">
    <location>
        <begin position="79"/>
        <end position="101"/>
    </location>
</feature>
<feature type="region of interest" description="Disordered" evidence="8">
    <location>
        <begin position="512"/>
        <end position="535"/>
    </location>
</feature>
<dbReference type="InterPro" id="IPR050598">
    <property type="entry name" value="AminoAcid_Transporter"/>
</dbReference>
<keyword evidence="7 9" id="KW-0472">Membrane</keyword>
<feature type="transmembrane region" description="Helical" evidence="9">
    <location>
        <begin position="366"/>
        <end position="385"/>
    </location>
</feature>
<feature type="transmembrane region" description="Helical" evidence="9">
    <location>
        <begin position="427"/>
        <end position="447"/>
    </location>
</feature>
<comment type="subcellular location">
    <subcellularLocation>
        <location evidence="1">Cell membrane</location>
        <topology evidence="1">Multi-pass membrane protein</topology>
    </subcellularLocation>
</comment>
<evidence type="ECO:0000256" key="7">
    <source>
        <dbReference type="ARBA" id="ARBA00023136"/>
    </source>
</evidence>
<dbReference type="AlphaFoldDB" id="A0A8S4NS23"/>
<keyword evidence="4" id="KW-1003">Cell membrane</keyword>
<evidence type="ECO:0000256" key="5">
    <source>
        <dbReference type="ARBA" id="ARBA00022692"/>
    </source>
</evidence>
<dbReference type="GO" id="GO:0005886">
    <property type="term" value="C:plasma membrane"/>
    <property type="evidence" value="ECO:0007669"/>
    <property type="project" value="UniProtKB-SubCell"/>
</dbReference>
<evidence type="ECO:0000256" key="1">
    <source>
        <dbReference type="ARBA" id="ARBA00004651"/>
    </source>
</evidence>
<feature type="transmembrane region" description="Helical" evidence="9">
    <location>
        <begin position="166"/>
        <end position="185"/>
    </location>
</feature>
<keyword evidence="6 9" id="KW-1133">Transmembrane helix</keyword>
<evidence type="ECO:0000256" key="8">
    <source>
        <dbReference type="SAM" id="MobiDB-lite"/>
    </source>
</evidence>
<dbReference type="PIRSF" id="PIRSF006060">
    <property type="entry name" value="AA_transporter"/>
    <property type="match status" value="1"/>
</dbReference>
<keyword evidence="11" id="KW-1185">Reference proteome</keyword>
<evidence type="ECO:0000313" key="10">
    <source>
        <dbReference type="EMBL" id="CAH1783680.1"/>
    </source>
</evidence>
<dbReference type="PANTHER" id="PTHR11785">
    <property type="entry name" value="AMINO ACID TRANSPORTER"/>
    <property type="match status" value="1"/>
</dbReference>
<dbReference type="InterPro" id="IPR002293">
    <property type="entry name" value="AA/rel_permease1"/>
</dbReference>
<feature type="transmembrane region" description="Helical" evidence="9">
    <location>
        <begin position="317"/>
        <end position="346"/>
    </location>
</feature>
<dbReference type="EMBL" id="CAIIXF020000005">
    <property type="protein sequence ID" value="CAH1783680.1"/>
    <property type="molecule type" value="Genomic_DNA"/>
</dbReference>
<sequence length="535" mass="58797">MAAKSPPGSPSKDYEKINLTEPNTPVENGAVPVAANDDGGVNLKPKISLLNGCTVIIGSIIGSGIFVSPKGVVGGCGSVGLSLIVWIACGLFSMIGAYCYAELGTAIVRSGADYAYIFEAFGPFLAFLRLWVECMIVRPCSLAIVALTFAYYVIEPLFPGCEQPDTAVRLLAAVCIVILTIINMYDVKWATRVQDVFTYAKVGALILIIITGFVQLGKGHYEHFLDPFKGTETDVGKVSMAFYSGLFAYNGWNYLNYVIEELKDPYRNLPRAIWISCTLVIVVYAFTNVAYFTTVSPQGIIDSPAVAVMFSQKLYGVMWWIMPIFVALSTFGGVNGILFTTARLFFVGAREGHMPQVLNMVSINRLTPAPAALFMGLTSLVYLCSSDMYALINYVGFVNWLAIGLSVVSLLYFRWKRPEMNRPIKVHLVWPIIYTLASIFLVILPFYASPVETAMGCAIIATGIPVYLICVKWTNKPKAFLRFWNSFTIVTQKDIISNIQQLHPDDTETSVGCPRGAKGGLEPSNHQPIRRMMGH</sequence>
<gene>
    <name evidence="10" type="ORF">OFUS_LOCUS10001</name>
</gene>
<keyword evidence="3" id="KW-0813">Transport</keyword>
<feature type="transmembrane region" description="Helical" evidence="9">
    <location>
        <begin position="272"/>
        <end position="292"/>
    </location>
</feature>
<comment type="caution">
    <text evidence="10">The sequence shown here is derived from an EMBL/GenBank/DDBJ whole genome shotgun (WGS) entry which is preliminary data.</text>
</comment>
<organism evidence="10 11">
    <name type="scientific">Owenia fusiformis</name>
    <name type="common">Polychaete worm</name>
    <dbReference type="NCBI Taxonomy" id="6347"/>
    <lineage>
        <taxon>Eukaryota</taxon>
        <taxon>Metazoa</taxon>
        <taxon>Spiralia</taxon>
        <taxon>Lophotrochozoa</taxon>
        <taxon>Annelida</taxon>
        <taxon>Polychaeta</taxon>
        <taxon>Sedentaria</taxon>
        <taxon>Canalipalpata</taxon>
        <taxon>Sabellida</taxon>
        <taxon>Oweniida</taxon>
        <taxon>Oweniidae</taxon>
        <taxon>Owenia</taxon>
    </lineage>
</organism>
<feature type="transmembrane region" description="Helical" evidence="9">
    <location>
        <begin position="113"/>
        <end position="130"/>
    </location>
</feature>
<dbReference type="Proteomes" id="UP000749559">
    <property type="component" value="Unassembled WGS sequence"/>
</dbReference>
<proteinExistence type="inferred from homology"/>
<evidence type="ECO:0000256" key="4">
    <source>
        <dbReference type="ARBA" id="ARBA00022475"/>
    </source>
</evidence>
<feature type="transmembrane region" description="Helical" evidence="9">
    <location>
        <begin position="136"/>
        <end position="154"/>
    </location>
</feature>
<feature type="transmembrane region" description="Helical" evidence="9">
    <location>
        <begin position="197"/>
        <end position="216"/>
    </location>
</feature>
<reference evidence="10" key="1">
    <citation type="submission" date="2022-03" db="EMBL/GenBank/DDBJ databases">
        <authorList>
            <person name="Martin C."/>
        </authorList>
    </citation>
    <scope>NUCLEOTIDE SEQUENCE</scope>
</reference>
<comment type="similarity">
    <text evidence="2">Belongs to the amino acid-polyamine-organocation (APC) superfamily. L-type amino acid transporter (LAT) (TC 2.A.3.8) family.</text>
</comment>
<dbReference type="Gene3D" id="1.20.1740.10">
    <property type="entry name" value="Amino acid/polyamine transporter I"/>
    <property type="match status" value="1"/>
</dbReference>
<feature type="transmembrane region" description="Helical" evidence="9">
    <location>
        <begin position="49"/>
        <end position="67"/>
    </location>
</feature>
<dbReference type="GO" id="GO:0015179">
    <property type="term" value="F:L-amino acid transmembrane transporter activity"/>
    <property type="evidence" value="ECO:0007669"/>
    <property type="project" value="TreeGrafter"/>
</dbReference>